<accession>A0A8J7P8C0</accession>
<protein>
    <submittedName>
        <fullName evidence="9">Cbb3-type cytochrome c oxidase subunit II</fullName>
    </submittedName>
</protein>
<dbReference type="InterPro" id="IPR009056">
    <property type="entry name" value="Cyt_c-like_dom"/>
</dbReference>
<dbReference type="PROSITE" id="PS51007">
    <property type="entry name" value="CYTC"/>
    <property type="match status" value="2"/>
</dbReference>
<feature type="transmembrane region" description="Helical" evidence="7">
    <location>
        <begin position="6"/>
        <end position="30"/>
    </location>
</feature>
<evidence type="ECO:0000256" key="4">
    <source>
        <dbReference type="ARBA" id="ARBA00022982"/>
    </source>
</evidence>
<dbReference type="GO" id="GO:0009055">
    <property type="term" value="F:electron transfer activity"/>
    <property type="evidence" value="ECO:0007669"/>
    <property type="project" value="InterPro"/>
</dbReference>
<dbReference type="SUPFAM" id="SSF46626">
    <property type="entry name" value="Cytochrome c"/>
    <property type="match status" value="2"/>
</dbReference>
<dbReference type="PANTHER" id="PTHR37823:SF1">
    <property type="entry name" value="CYTOCHROME C-553-LIKE"/>
    <property type="match status" value="1"/>
</dbReference>
<gene>
    <name evidence="9" type="ORF">J0M35_11475</name>
</gene>
<dbReference type="InterPro" id="IPR051811">
    <property type="entry name" value="Cytochrome_c550/c551-like"/>
</dbReference>
<evidence type="ECO:0000256" key="7">
    <source>
        <dbReference type="SAM" id="Phobius"/>
    </source>
</evidence>
<sequence>MYGYRLGAIGIVTTFFIIIFSTVLMPMVLFQPKASGRGNDYKAIDPKIADAERGRKIYVREGCFYCHTQFTRIQDRGYGPLVKEGDYVFETPHQLGTARTGPDLTNEGGRFPSEWQKAHLIAPRVVKPGSIMPSFSYLSEEDMNDLVAYIQTLGNKRTVTTFVQAPDEYLLTTPQGRGLAARKSVDTNSDAAANAGRGIYTQNCAACHGLEGRGNGPNAITLEKKPPNLTRDYYKQYPDEFWYYRISEGVVGTRMPRFQEILSEEQRWYLVAYLKTLPKEHEETVDSLDDLNVAEPIHLPRLTRQQWEPHHGKE</sequence>
<feature type="domain" description="Cytochrome c" evidence="8">
    <location>
        <begin position="191"/>
        <end position="278"/>
    </location>
</feature>
<keyword evidence="2 6" id="KW-0349">Heme</keyword>
<keyword evidence="7" id="KW-0472">Membrane</keyword>
<keyword evidence="5 6" id="KW-0408">Iron</keyword>
<evidence type="ECO:0000256" key="6">
    <source>
        <dbReference type="PROSITE-ProRule" id="PRU00433"/>
    </source>
</evidence>
<evidence type="ECO:0000256" key="5">
    <source>
        <dbReference type="ARBA" id="ARBA00023004"/>
    </source>
</evidence>
<dbReference type="EMBL" id="JAFLCK010000015">
    <property type="protein sequence ID" value="MBN8660979.1"/>
    <property type="molecule type" value="Genomic_DNA"/>
</dbReference>
<dbReference type="InterPro" id="IPR036909">
    <property type="entry name" value="Cyt_c-like_dom_sf"/>
</dbReference>
<organism evidence="9 10">
    <name type="scientific">Candidatus Obscuribacter phosphatis</name>
    <dbReference type="NCBI Taxonomy" id="1906157"/>
    <lineage>
        <taxon>Bacteria</taxon>
        <taxon>Bacillati</taxon>
        <taxon>Candidatus Melainabacteria</taxon>
        <taxon>Candidatus Obscuribacterales</taxon>
        <taxon>Candidatus Obscuribacteraceae</taxon>
        <taxon>Candidatus Obscuribacter</taxon>
    </lineage>
</organism>
<keyword evidence="7" id="KW-0812">Transmembrane</keyword>
<proteinExistence type="predicted"/>
<reference evidence="9" key="1">
    <citation type="submission" date="2021-02" db="EMBL/GenBank/DDBJ databases">
        <title>Genome-Resolved Metagenomics of a Microbial Community Performing Photosynthetic Biological Nutrient Removal.</title>
        <authorList>
            <person name="Mcdaniel E.A."/>
        </authorList>
    </citation>
    <scope>NUCLEOTIDE SEQUENCE</scope>
    <source>
        <strain evidence="9">UWPOB_OBS1</strain>
    </source>
</reference>
<comment type="caution">
    <text evidence="9">The sequence shown here is derived from an EMBL/GenBank/DDBJ whole genome shotgun (WGS) entry which is preliminary data.</text>
</comment>
<evidence type="ECO:0000256" key="1">
    <source>
        <dbReference type="ARBA" id="ARBA00022448"/>
    </source>
</evidence>
<evidence type="ECO:0000256" key="2">
    <source>
        <dbReference type="ARBA" id="ARBA00022617"/>
    </source>
</evidence>
<dbReference type="InterPro" id="IPR003468">
    <property type="entry name" value="Cyt_c_oxidase_monohaem-su/FixO"/>
</dbReference>
<dbReference type="GO" id="GO:0020037">
    <property type="term" value="F:heme binding"/>
    <property type="evidence" value="ECO:0007669"/>
    <property type="project" value="InterPro"/>
</dbReference>
<dbReference type="AlphaFoldDB" id="A0A8J7P8C0"/>
<dbReference type="PANTHER" id="PTHR37823">
    <property type="entry name" value="CYTOCHROME C-553-LIKE"/>
    <property type="match status" value="1"/>
</dbReference>
<keyword evidence="7" id="KW-1133">Transmembrane helix</keyword>
<dbReference type="Pfam" id="PF02433">
    <property type="entry name" value="FixO"/>
    <property type="match status" value="1"/>
</dbReference>
<evidence type="ECO:0000256" key="3">
    <source>
        <dbReference type="ARBA" id="ARBA00022723"/>
    </source>
</evidence>
<dbReference type="Pfam" id="PF00034">
    <property type="entry name" value="Cytochrom_C"/>
    <property type="match status" value="1"/>
</dbReference>
<keyword evidence="1" id="KW-0813">Transport</keyword>
<evidence type="ECO:0000313" key="10">
    <source>
        <dbReference type="Proteomes" id="UP000664277"/>
    </source>
</evidence>
<keyword evidence="4" id="KW-0249">Electron transport</keyword>
<feature type="domain" description="Cytochrome c" evidence="8">
    <location>
        <begin position="49"/>
        <end position="154"/>
    </location>
</feature>
<dbReference type="Proteomes" id="UP000664277">
    <property type="component" value="Unassembled WGS sequence"/>
</dbReference>
<name>A0A8J7P8C0_9BACT</name>
<keyword evidence="3 6" id="KW-0479">Metal-binding</keyword>
<evidence type="ECO:0000259" key="8">
    <source>
        <dbReference type="PROSITE" id="PS51007"/>
    </source>
</evidence>
<evidence type="ECO:0000313" key="9">
    <source>
        <dbReference type="EMBL" id="MBN8660979.1"/>
    </source>
</evidence>
<dbReference type="Gene3D" id="1.10.760.10">
    <property type="entry name" value="Cytochrome c-like domain"/>
    <property type="match status" value="2"/>
</dbReference>
<dbReference type="GO" id="GO:0046872">
    <property type="term" value="F:metal ion binding"/>
    <property type="evidence" value="ECO:0007669"/>
    <property type="project" value="UniProtKB-KW"/>
</dbReference>